<dbReference type="Proteomes" id="UP000234681">
    <property type="component" value="Chromosome 14"/>
</dbReference>
<proteinExistence type="predicted"/>
<sequence>MDVHLYQELGCLSQMPCCNKRHTRTQTDLLLSAQNYRNFMQKDQDQQGGLARKGTYCQP</sequence>
<dbReference type="AlphaFoldDB" id="A6IKG0"/>
<gene>
    <name evidence="1" type="ORF">rCG_35825</name>
</gene>
<dbReference type="EMBL" id="CH473963">
    <property type="protein sequence ID" value="EDM00226.1"/>
    <property type="molecule type" value="Genomic_DNA"/>
</dbReference>
<evidence type="ECO:0000313" key="2">
    <source>
        <dbReference type="Proteomes" id="UP000234681"/>
    </source>
</evidence>
<accession>A6IKG0</accession>
<reference evidence="2" key="1">
    <citation type="submission" date="2005-09" db="EMBL/GenBank/DDBJ databases">
        <authorList>
            <person name="Mural R.J."/>
            <person name="Li P.W."/>
            <person name="Adams M.D."/>
            <person name="Amanatides P.G."/>
            <person name="Baden-Tillson H."/>
            <person name="Barnstead M."/>
            <person name="Chin S.H."/>
            <person name="Dew I."/>
            <person name="Evans C.A."/>
            <person name="Ferriera S."/>
            <person name="Flanigan M."/>
            <person name="Fosler C."/>
            <person name="Glodek A."/>
            <person name="Gu Z."/>
            <person name="Holt R.A."/>
            <person name="Jennings D."/>
            <person name="Kraft C.L."/>
            <person name="Lu F."/>
            <person name="Nguyen T."/>
            <person name="Nusskern D.R."/>
            <person name="Pfannkoch C.M."/>
            <person name="Sitter C."/>
            <person name="Sutton G.G."/>
            <person name="Venter J.C."/>
            <person name="Wang Z."/>
            <person name="Woodage T."/>
            <person name="Zheng X.H."/>
            <person name="Zhong F."/>
        </authorList>
    </citation>
    <scope>NUCLEOTIDE SEQUENCE [LARGE SCALE GENOMIC DNA]</scope>
    <source>
        <strain>BN</strain>
        <strain evidence="2">Sprague-Dawley</strain>
    </source>
</reference>
<name>A6IKG0_RAT</name>
<organism evidence="1 2">
    <name type="scientific">Rattus norvegicus</name>
    <name type="common">Rat</name>
    <dbReference type="NCBI Taxonomy" id="10116"/>
    <lineage>
        <taxon>Eukaryota</taxon>
        <taxon>Metazoa</taxon>
        <taxon>Chordata</taxon>
        <taxon>Craniata</taxon>
        <taxon>Vertebrata</taxon>
        <taxon>Euteleostomi</taxon>
        <taxon>Mammalia</taxon>
        <taxon>Eutheria</taxon>
        <taxon>Euarchontoglires</taxon>
        <taxon>Glires</taxon>
        <taxon>Rodentia</taxon>
        <taxon>Myomorpha</taxon>
        <taxon>Muroidea</taxon>
        <taxon>Muridae</taxon>
        <taxon>Murinae</taxon>
        <taxon>Rattus</taxon>
    </lineage>
</organism>
<evidence type="ECO:0000313" key="1">
    <source>
        <dbReference type="EMBL" id="EDM00226.1"/>
    </source>
</evidence>
<protein>
    <submittedName>
        <fullName evidence="1">RCG35825, isoform CRA_c</fullName>
    </submittedName>
</protein>